<name>D5G4K3_TUBMM</name>
<reference evidence="1 2" key="1">
    <citation type="journal article" date="2010" name="Nature">
        <title>Perigord black truffle genome uncovers evolutionary origins and mechanisms of symbiosis.</title>
        <authorList>
            <person name="Martin F."/>
            <person name="Kohler A."/>
            <person name="Murat C."/>
            <person name="Balestrini R."/>
            <person name="Coutinho P.M."/>
            <person name="Jaillon O."/>
            <person name="Montanini B."/>
            <person name="Morin E."/>
            <person name="Noel B."/>
            <person name="Percudani R."/>
            <person name="Porcel B."/>
            <person name="Rubini A."/>
            <person name="Amicucci A."/>
            <person name="Amselem J."/>
            <person name="Anthouard V."/>
            <person name="Arcioni S."/>
            <person name="Artiguenave F."/>
            <person name="Aury J.M."/>
            <person name="Ballario P."/>
            <person name="Bolchi A."/>
            <person name="Brenna A."/>
            <person name="Brun A."/>
            <person name="Buee M."/>
            <person name="Cantarel B."/>
            <person name="Chevalier G."/>
            <person name="Couloux A."/>
            <person name="Da Silva C."/>
            <person name="Denoeud F."/>
            <person name="Duplessis S."/>
            <person name="Ghignone S."/>
            <person name="Hilselberger B."/>
            <person name="Iotti M."/>
            <person name="Marcais B."/>
            <person name="Mello A."/>
            <person name="Miranda M."/>
            <person name="Pacioni G."/>
            <person name="Quesneville H."/>
            <person name="Riccioni C."/>
            <person name="Ruotolo R."/>
            <person name="Splivallo R."/>
            <person name="Stocchi V."/>
            <person name="Tisserant E."/>
            <person name="Viscomi A.R."/>
            <person name="Zambonelli A."/>
            <person name="Zampieri E."/>
            <person name="Henrissat B."/>
            <person name="Lebrun M.H."/>
            <person name="Paolocci F."/>
            <person name="Bonfante P."/>
            <person name="Ottonello S."/>
            <person name="Wincker P."/>
        </authorList>
    </citation>
    <scope>NUCLEOTIDE SEQUENCE [LARGE SCALE GENOMIC DNA]</scope>
    <source>
        <strain evidence="1 2">Mel28</strain>
    </source>
</reference>
<evidence type="ECO:0000313" key="1">
    <source>
        <dbReference type="EMBL" id="CAZ79446.1"/>
    </source>
</evidence>
<dbReference type="RefSeq" id="XP_002835289.1">
    <property type="nucleotide sequence ID" value="XM_002835243.1"/>
</dbReference>
<sequence length="36" mass="3851">MTAKEACTITNAKKVVSEAQGLAYPQAGYLSYQTLT</sequence>
<dbReference type="EMBL" id="FN429988">
    <property type="protein sequence ID" value="CAZ79446.1"/>
    <property type="molecule type" value="Genomic_DNA"/>
</dbReference>
<dbReference type="KEGG" id="tml:GSTUM_00004193001"/>
<gene>
    <name evidence="1" type="ORF">GSTUM_00004193001</name>
</gene>
<evidence type="ECO:0000313" key="2">
    <source>
        <dbReference type="Proteomes" id="UP000006911"/>
    </source>
</evidence>
<dbReference type="GeneID" id="9188396"/>
<protein>
    <submittedName>
        <fullName evidence="1">(Perigord truffle) hypothetical protein</fullName>
    </submittedName>
</protein>
<accession>D5G4K3</accession>
<dbReference type="InParanoid" id="D5G4K3"/>
<organism evidence="1 2">
    <name type="scientific">Tuber melanosporum (strain Mel28)</name>
    <name type="common">Perigord black truffle</name>
    <dbReference type="NCBI Taxonomy" id="656061"/>
    <lineage>
        <taxon>Eukaryota</taxon>
        <taxon>Fungi</taxon>
        <taxon>Dikarya</taxon>
        <taxon>Ascomycota</taxon>
        <taxon>Pezizomycotina</taxon>
        <taxon>Pezizomycetes</taxon>
        <taxon>Pezizales</taxon>
        <taxon>Tuberaceae</taxon>
        <taxon>Tuber</taxon>
    </lineage>
</organism>
<proteinExistence type="predicted"/>
<dbReference type="AlphaFoldDB" id="D5G4K3"/>
<keyword evidence="2" id="KW-1185">Reference proteome</keyword>
<dbReference type="Proteomes" id="UP000006911">
    <property type="component" value="Unassembled WGS sequence"/>
</dbReference>
<dbReference type="HOGENOM" id="CLU_3360018_0_0_1"/>